<comment type="caution">
    <text evidence="3">The sequence shown here is derived from an EMBL/GenBank/DDBJ whole genome shotgun (WGS) entry which is preliminary data.</text>
</comment>
<protein>
    <submittedName>
        <fullName evidence="3">DUF4139 domain-containing protein</fullName>
    </submittedName>
</protein>
<sequence length="477" mass="51070">MRTTIWRACGLALLLDPAAAAAQQAAPPPADSPAAGSAQGDVSVTIYTNNVALVQDIRPLALASGRVQQSFPDVSAAIRPETVSLTVPDATIVEQNFDYDLLSPSSLMEKAVGETITLLRTNPATGVETRERARVLAVNGGVVLDVNGHVEVLRDDGLPVRAIFDRVPDALRARPTLSVTLASTRAGSRPATLSYLSRGLGWSADYVALFDDRSGTVDVQGWVTLKNTSGTTFAHAKTLLVAGEVGSSDDEDSGNYVPRRRRPTRTQPGTETSGREQLGDFYLYPLAARTTIADKQTKQVSFLDAKGVAARSGYRFDNGWLGTSNEPRSAQSVLRFSNSGAAGLGDALPAGVVRVYVRDARGQPQFVGENRIDHTPQGSTIALPTGDAFDVKVQPVTVSRTRLGNDRWRTAMRYTLTNARARPVTVELVQNGLDWADVRVVEDSAHGERRDAGTLAWQVAVPANGNATVTATFDTRY</sequence>
<feature type="chain" id="PRO_5045926007" evidence="2">
    <location>
        <begin position="22"/>
        <end position="477"/>
    </location>
</feature>
<dbReference type="Proteomes" id="UP001367771">
    <property type="component" value="Unassembled WGS sequence"/>
</dbReference>
<gene>
    <name evidence="3" type="ORF">V8201_17115</name>
</gene>
<evidence type="ECO:0000313" key="3">
    <source>
        <dbReference type="EMBL" id="MEI5688816.1"/>
    </source>
</evidence>
<accession>A0ABU8H768</accession>
<feature type="signal peptide" evidence="2">
    <location>
        <begin position="1"/>
        <end position="21"/>
    </location>
</feature>
<evidence type="ECO:0000313" key="4">
    <source>
        <dbReference type="Proteomes" id="UP001367771"/>
    </source>
</evidence>
<organism evidence="3 4">
    <name type="scientific">Sphingomonas kyungheensis</name>
    <dbReference type="NCBI Taxonomy" id="1069987"/>
    <lineage>
        <taxon>Bacteria</taxon>
        <taxon>Pseudomonadati</taxon>
        <taxon>Pseudomonadota</taxon>
        <taxon>Alphaproteobacteria</taxon>
        <taxon>Sphingomonadales</taxon>
        <taxon>Sphingomonadaceae</taxon>
        <taxon>Sphingomonas</taxon>
    </lineage>
</organism>
<name>A0ABU8H768_9SPHN</name>
<dbReference type="EMBL" id="JBBBDM010000014">
    <property type="protein sequence ID" value="MEI5688816.1"/>
    <property type="molecule type" value="Genomic_DNA"/>
</dbReference>
<evidence type="ECO:0000256" key="1">
    <source>
        <dbReference type="SAM" id="MobiDB-lite"/>
    </source>
</evidence>
<proteinExistence type="predicted"/>
<keyword evidence="2" id="KW-0732">Signal</keyword>
<evidence type="ECO:0000256" key="2">
    <source>
        <dbReference type="SAM" id="SignalP"/>
    </source>
</evidence>
<dbReference type="RefSeq" id="WP_271301049.1">
    <property type="nucleotide sequence ID" value="NZ_JBBBDM010000014.1"/>
</dbReference>
<dbReference type="PANTHER" id="PTHR38075:SF1">
    <property type="entry name" value="DUF4139 DOMAIN-CONTAINING PROTEIN"/>
    <property type="match status" value="1"/>
</dbReference>
<reference evidence="3 4" key="1">
    <citation type="journal article" date="2013" name="Int. J. Syst. Evol. Microbiol.">
        <title>Sphingomonas kyungheensis sp. nov., a bacterium with ginsenoside-converting activity isolated from soil of a ginseng field.</title>
        <authorList>
            <person name="Son H.M."/>
            <person name="Yang J.E."/>
            <person name="Park Y."/>
            <person name="Han C.K."/>
            <person name="Kim S.G."/>
            <person name="Kook M."/>
            <person name="Yi T.H."/>
        </authorList>
    </citation>
    <scope>NUCLEOTIDE SEQUENCE [LARGE SCALE GENOMIC DNA]</scope>
    <source>
        <strain evidence="3 4">LMG 26582</strain>
    </source>
</reference>
<feature type="region of interest" description="Disordered" evidence="1">
    <location>
        <begin position="245"/>
        <end position="275"/>
    </location>
</feature>
<keyword evidence="4" id="KW-1185">Reference proteome</keyword>
<dbReference type="PANTHER" id="PTHR38075">
    <property type="entry name" value="DUF4139 DOMAIN-CONTAINING PROTEIN"/>
    <property type="match status" value="1"/>
</dbReference>